<evidence type="ECO:0000256" key="1">
    <source>
        <dbReference type="ARBA" id="ARBA00004236"/>
    </source>
</evidence>
<evidence type="ECO:0000256" key="2">
    <source>
        <dbReference type="ARBA" id="ARBA00022475"/>
    </source>
</evidence>
<feature type="chain" id="PRO_5041702080" evidence="8">
    <location>
        <begin position="37"/>
        <end position="313"/>
    </location>
</feature>
<evidence type="ECO:0000256" key="4">
    <source>
        <dbReference type="ARBA" id="ARBA00023136"/>
    </source>
</evidence>
<evidence type="ECO:0000256" key="5">
    <source>
        <dbReference type="ARBA" id="ARBA00023157"/>
    </source>
</evidence>
<proteinExistence type="predicted"/>
<dbReference type="PANTHER" id="PTHR32286">
    <property type="entry name" value="LYMPHOCYTE ANTIGEN 6 COMPLEX LOCUS PROTEIN G6F"/>
    <property type="match status" value="1"/>
</dbReference>
<dbReference type="RefSeq" id="XP_054834397.1">
    <property type="nucleotide sequence ID" value="XM_054978422.1"/>
</dbReference>
<dbReference type="PANTHER" id="PTHR32286:SF10">
    <property type="entry name" value="LYMPHOCYTE ANTIGEN 6 COMPLEX LOCUS PROTEIN G6F"/>
    <property type="match status" value="1"/>
</dbReference>
<name>A0AA97JA18_EUBMA</name>
<feature type="signal peptide" evidence="8">
    <location>
        <begin position="1"/>
        <end position="36"/>
    </location>
</feature>
<evidence type="ECO:0000256" key="3">
    <source>
        <dbReference type="ARBA" id="ARBA00022729"/>
    </source>
</evidence>
<sequence>MTHSHRAANMRGVLRSFTTSFCALAALFLSLQLCVAKSIYAEKGSSVELLCPCSHCSEEVNWYFNWKGTTTQLFCKKKGKVKRYPSAWDRLEMLPNNSLRISNVADNDTWRYWCEPSYYYDLVVVTGTKQTVESKRADSVCYILSCSVSSDENLRHSEVKWWEGKKELPDGEKKGGVGIFKGKWASQLHICLKKETAGNRERMKTKERTVKCTFADQMGITFNLTGVTKDCLSVCPNTTQCLESRGHEATWISLAVCVVLQLLVILALGVALWRRSHFSQKHEDYFNMVGKGVSRPKHRPQLYENVRTRSETT</sequence>
<dbReference type="Proteomes" id="UP001190640">
    <property type="component" value="Chromosome 4"/>
</dbReference>
<evidence type="ECO:0000313" key="9">
    <source>
        <dbReference type="Proteomes" id="UP001190640"/>
    </source>
</evidence>
<keyword evidence="6" id="KW-0325">Glycoprotein</keyword>
<keyword evidence="9" id="KW-1185">Reference proteome</keyword>
<keyword evidence="4 7" id="KW-0472">Membrane</keyword>
<dbReference type="SUPFAM" id="SSF48726">
    <property type="entry name" value="Immunoglobulin"/>
    <property type="match status" value="1"/>
</dbReference>
<feature type="transmembrane region" description="Helical" evidence="7">
    <location>
        <begin position="251"/>
        <end position="273"/>
    </location>
</feature>
<evidence type="ECO:0000256" key="8">
    <source>
        <dbReference type="SAM" id="SignalP"/>
    </source>
</evidence>
<keyword evidence="3 8" id="KW-0732">Signal</keyword>
<reference evidence="10" key="1">
    <citation type="submission" date="2025-08" db="UniProtKB">
        <authorList>
            <consortium name="RefSeq"/>
        </authorList>
    </citation>
    <scope>IDENTIFICATION</scope>
    <source>
        <tissue evidence="10">Blood</tissue>
    </source>
</reference>
<keyword evidence="7" id="KW-0812">Transmembrane</keyword>
<dbReference type="KEGG" id="emc:129329026"/>
<dbReference type="Gene3D" id="2.60.40.10">
    <property type="entry name" value="Immunoglobulins"/>
    <property type="match status" value="1"/>
</dbReference>
<keyword evidence="5" id="KW-1015">Disulfide bond</keyword>
<dbReference type="GeneID" id="129329026"/>
<keyword evidence="7" id="KW-1133">Transmembrane helix</keyword>
<evidence type="ECO:0000256" key="6">
    <source>
        <dbReference type="ARBA" id="ARBA00023180"/>
    </source>
</evidence>
<dbReference type="InterPro" id="IPR026524">
    <property type="entry name" value="LY6G6d/LY6G6f"/>
</dbReference>
<dbReference type="AlphaFoldDB" id="A0AA97JA18"/>
<dbReference type="InterPro" id="IPR036179">
    <property type="entry name" value="Ig-like_dom_sf"/>
</dbReference>
<protein>
    <submittedName>
        <fullName evidence="10">Uncharacterized protein LOC129329026</fullName>
    </submittedName>
</protein>
<dbReference type="InterPro" id="IPR013783">
    <property type="entry name" value="Ig-like_fold"/>
</dbReference>
<organism evidence="9 10">
    <name type="scientific">Eublepharis macularius</name>
    <name type="common">Leopard gecko</name>
    <name type="synonym">Cyrtodactylus macularius</name>
    <dbReference type="NCBI Taxonomy" id="481883"/>
    <lineage>
        <taxon>Eukaryota</taxon>
        <taxon>Metazoa</taxon>
        <taxon>Chordata</taxon>
        <taxon>Craniata</taxon>
        <taxon>Vertebrata</taxon>
        <taxon>Euteleostomi</taxon>
        <taxon>Lepidosauria</taxon>
        <taxon>Squamata</taxon>
        <taxon>Bifurcata</taxon>
        <taxon>Gekkota</taxon>
        <taxon>Eublepharidae</taxon>
        <taxon>Eublepharinae</taxon>
        <taxon>Eublepharis</taxon>
    </lineage>
</organism>
<keyword evidence="2" id="KW-1003">Cell membrane</keyword>
<dbReference type="GO" id="GO:0005886">
    <property type="term" value="C:plasma membrane"/>
    <property type="evidence" value="ECO:0007669"/>
    <property type="project" value="UniProtKB-SubCell"/>
</dbReference>
<accession>A0AA97JA18</accession>
<evidence type="ECO:0000313" key="10">
    <source>
        <dbReference type="RefSeq" id="XP_054834397.1"/>
    </source>
</evidence>
<comment type="subcellular location">
    <subcellularLocation>
        <location evidence="1">Cell membrane</location>
    </subcellularLocation>
</comment>
<gene>
    <name evidence="10" type="primary">LOC129329026</name>
</gene>
<evidence type="ECO:0000256" key="7">
    <source>
        <dbReference type="SAM" id="Phobius"/>
    </source>
</evidence>